<keyword evidence="9" id="KW-1185">Reference proteome</keyword>
<protein>
    <recommendedName>
        <fullName evidence="6">Mini-ribonuclease 3</fullName>
        <shortName evidence="6">Mini-3</shortName>
        <shortName evidence="6">Mini-RNase 3</shortName>
        <ecNumber evidence="6">3.1.26.-</ecNumber>
    </recommendedName>
    <alternativeName>
        <fullName evidence="6">Mini-RNase III</fullName>
        <shortName evidence="6">Mini-III</shortName>
    </alternativeName>
</protein>
<dbReference type="HAMAP" id="MF_01468">
    <property type="entry name" value="RNase_Mini_III"/>
    <property type="match status" value="1"/>
</dbReference>
<organism evidence="8 9">
    <name type="scientific">Ruminiclostridium cellobioparum subsp. termitidis CT1112</name>
    <dbReference type="NCBI Taxonomy" id="1195236"/>
    <lineage>
        <taxon>Bacteria</taxon>
        <taxon>Bacillati</taxon>
        <taxon>Bacillota</taxon>
        <taxon>Clostridia</taxon>
        <taxon>Eubacteriales</taxon>
        <taxon>Oscillospiraceae</taxon>
        <taxon>Ruminiclostridium</taxon>
    </lineage>
</organism>
<dbReference type="InterPro" id="IPR036389">
    <property type="entry name" value="RNase_III_sf"/>
</dbReference>
<comment type="function">
    <text evidence="6">Involved in correct processing of both the 5' and 3' ends of 23S rRNA precursor. Processes 30S rRNA precursor transcript even in absence of ribonuclease 3 (Rnc); Rnc processes 30S rRNA into smaller rRNA precursors.</text>
</comment>
<dbReference type="InterPro" id="IPR000999">
    <property type="entry name" value="RNase_III_dom"/>
</dbReference>
<dbReference type="EC" id="3.1.26.-" evidence="6"/>
<keyword evidence="6" id="KW-0699">rRNA-binding</keyword>
<evidence type="ECO:0000313" key="8">
    <source>
        <dbReference type="EMBL" id="EMS70061.1"/>
    </source>
</evidence>
<feature type="domain" description="RNase III" evidence="7">
    <location>
        <begin position="27"/>
        <end position="124"/>
    </location>
</feature>
<evidence type="ECO:0000256" key="3">
    <source>
        <dbReference type="ARBA" id="ARBA00022722"/>
    </source>
</evidence>
<dbReference type="SUPFAM" id="SSF69065">
    <property type="entry name" value="RNase III domain-like"/>
    <property type="match status" value="1"/>
</dbReference>
<feature type="active site" evidence="6">
    <location>
        <position position="33"/>
    </location>
</feature>
<dbReference type="PANTHER" id="PTHR34276">
    <property type="entry name" value="MINI-RIBONUCLEASE 3"/>
    <property type="match status" value="1"/>
</dbReference>
<comment type="cofactor">
    <cofactor evidence="6">
        <name>Mg(2+)</name>
        <dbReference type="ChEBI" id="CHEBI:18420"/>
    </cofactor>
</comment>
<name>S0FIP5_RUMCE</name>
<keyword evidence="2 6" id="KW-0698">rRNA processing</keyword>
<keyword evidence="6" id="KW-0460">Magnesium</keyword>
<evidence type="ECO:0000256" key="6">
    <source>
        <dbReference type="HAMAP-Rule" id="MF_01468"/>
    </source>
</evidence>
<keyword evidence="1 6" id="KW-0690">Ribosome biogenesis</keyword>
<dbReference type="PANTHER" id="PTHR34276:SF1">
    <property type="entry name" value="MINI-RIBONUCLEASE 3"/>
    <property type="match status" value="1"/>
</dbReference>
<dbReference type="GO" id="GO:0004525">
    <property type="term" value="F:ribonuclease III activity"/>
    <property type="evidence" value="ECO:0007669"/>
    <property type="project" value="InterPro"/>
</dbReference>
<dbReference type="InterPro" id="IPR008226">
    <property type="entry name" value="Mini3_fam"/>
</dbReference>
<keyword evidence="3 6" id="KW-0540">Nuclease</keyword>
<evidence type="ECO:0000256" key="2">
    <source>
        <dbReference type="ARBA" id="ARBA00022552"/>
    </source>
</evidence>
<dbReference type="GO" id="GO:0019843">
    <property type="term" value="F:rRNA binding"/>
    <property type="evidence" value="ECO:0007669"/>
    <property type="project" value="UniProtKB-UniRule"/>
</dbReference>
<dbReference type="GO" id="GO:0006364">
    <property type="term" value="P:rRNA processing"/>
    <property type="evidence" value="ECO:0007669"/>
    <property type="project" value="UniProtKB-UniRule"/>
</dbReference>
<sequence length="143" mass="16358">MFEDIIGNMRGDFDIKPIEVMNLQPLVLAYIGDAIYEAYVRTMLVVNKKTNVNMLHKMSVKFVKAKAQSDTVKRIMDRLTAEEQDVVRRGRNAKSATVPKHAEVTDYRYSTGYEALVGYLYLTKQTGRLMDILRMSVEDGSQE</sequence>
<dbReference type="eggNOG" id="COG1939">
    <property type="taxonomic scope" value="Bacteria"/>
</dbReference>
<dbReference type="STRING" id="1195236.CTER_4200"/>
<dbReference type="AlphaFoldDB" id="S0FIP5"/>
<dbReference type="Proteomes" id="UP000014155">
    <property type="component" value="Unassembled WGS sequence"/>
</dbReference>
<comment type="subcellular location">
    <subcellularLocation>
        <location evidence="6">Cytoplasm</location>
    </subcellularLocation>
</comment>
<reference evidence="8 9" key="1">
    <citation type="journal article" date="2013" name="Genome Announc.">
        <title>Draft Genome Sequence of the Cellulolytic, Mesophilic, Anaerobic Bacterium Clostridium termitidis Strain CT1112 (DSM 5398).</title>
        <authorList>
            <person name="Lal S."/>
            <person name="Ramachandran U."/>
            <person name="Zhang X."/>
            <person name="Munir R."/>
            <person name="Sparling R."/>
            <person name="Levin D.B."/>
        </authorList>
    </citation>
    <scope>NUCLEOTIDE SEQUENCE [LARGE SCALE GENOMIC DNA]</scope>
    <source>
        <strain evidence="8 9">CT1112</strain>
    </source>
</reference>
<dbReference type="PATRIC" id="fig|1195236.3.peg.4371"/>
<evidence type="ECO:0000256" key="4">
    <source>
        <dbReference type="ARBA" id="ARBA00022759"/>
    </source>
</evidence>
<dbReference type="GO" id="GO:0005737">
    <property type="term" value="C:cytoplasm"/>
    <property type="evidence" value="ECO:0007669"/>
    <property type="project" value="UniProtKB-SubCell"/>
</dbReference>
<accession>S0FIP5</accession>
<dbReference type="Pfam" id="PF00636">
    <property type="entry name" value="Ribonuclease_3"/>
    <property type="match status" value="1"/>
</dbReference>
<evidence type="ECO:0000256" key="5">
    <source>
        <dbReference type="ARBA" id="ARBA00022801"/>
    </source>
</evidence>
<evidence type="ECO:0000256" key="1">
    <source>
        <dbReference type="ARBA" id="ARBA00022517"/>
    </source>
</evidence>
<evidence type="ECO:0000313" key="9">
    <source>
        <dbReference type="Proteomes" id="UP000014155"/>
    </source>
</evidence>
<keyword evidence="5 6" id="KW-0378">Hydrolase</keyword>
<comment type="subunit">
    <text evidence="6">Homodimer.</text>
</comment>
<keyword evidence="4 6" id="KW-0255">Endonuclease</keyword>
<dbReference type="PIRSF" id="PIRSF005520">
    <property type="entry name" value="UCP005520"/>
    <property type="match status" value="1"/>
</dbReference>
<keyword evidence="6" id="KW-0694">RNA-binding</keyword>
<keyword evidence="6" id="KW-0963">Cytoplasm</keyword>
<dbReference type="EMBL" id="AORV01000060">
    <property type="protein sequence ID" value="EMS70061.1"/>
    <property type="molecule type" value="Genomic_DNA"/>
</dbReference>
<evidence type="ECO:0000259" key="7">
    <source>
        <dbReference type="Pfam" id="PF00636"/>
    </source>
</evidence>
<comment type="similarity">
    <text evidence="6">Belongs to the MrnC RNase family.</text>
</comment>
<gene>
    <name evidence="6" type="primary">mrnC</name>
    <name evidence="8" type="ORF">CTER_4200</name>
</gene>
<dbReference type="RefSeq" id="WP_004629120.1">
    <property type="nucleotide sequence ID" value="NZ_AORV01000060.1"/>
</dbReference>
<comment type="caution">
    <text evidence="8">The sequence shown here is derived from an EMBL/GenBank/DDBJ whole genome shotgun (WGS) entry which is preliminary data.</text>
</comment>
<proteinExistence type="inferred from homology"/>
<dbReference type="Gene3D" id="1.10.1520.10">
    <property type="entry name" value="Ribonuclease III domain"/>
    <property type="match status" value="1"/>
</dbReference>